<keyword evidence="2" id="KW-1185">Reference proteome</keyword>
<reference evidence="1 2" key="1">
    <citation type="submission" date="2016-10" db="EMBL/GenBank/DDBJ databases">
        <authorList>
            <person name="de Groot N.N."/>
        </authorList>
    </citation>
    <scope>NUCLEOTIDE SEQUENCE [LARGE SCALE GENOMIC DNA]</scope>
    <source>
        <strain evidence="1 2">A52C2</strain>
    </source>
</reference>
<accession>A0A1H9KQA0</accession>
<name>A0A1H9KQA0_9HYPH</name>
<evidence type="ECO:0000313" key="1">
    <source>
        <dbReference type="EMBL" id="SER01258.1"/>
    </source>
</evidence>
<dbReference type="EMBL" id="FOFG01000010">
    <property type="protein sequence ID" value="SER01258.1"/>
    <property type="molecule type" value="Genomic_DNA"/>
</dbReference>
<proteinExistence type="predicted"/>
<evidence type="ECO:0000313" key="2">
    <source>
        <dbReference type="Proteomes" id="UP000199647"/>
    </source>
</evidence>
<dbReference type="Proteomes" id="UP000199647">
    <property type="component" value="Unassembled WGS sequence"/>
</dbReference>
<protein>
    <submittedName>
        <fullName evidence="1">Uncharacterized protein</fullName>
    </submittedName>
</protein>
<gene>
    <name evidence="1" type="ORF">SAMN05216548_11050</name>
</gene>
<dbReference type="AlphaFoldDB" id="A0A1H9KQA0"/>
<organism evidence="1 2">
    <name type="scientific">Faunimonas pinastri</name>
    <dbReference type="NCBI Taxonomy" id="1855383"/>
    <lineage>
        <taxon>Bacteria</taxon>
        <taxon>Pseudomonadati</taxon>
        <taxon>Pseudomonadota</taxon>
        <taxon>Alphaproteobacteria</taxon>
        <taxon>Hyphomicrobiales</taxon>
        <taxon>Afifellaceae</taxon>
        <taxon>Faunimonas</taxon>
    </lineage>
</organism>
<sequence>MVGGLMWRAFLFLGLTAGYTALAALPYIG</sequence>